<dbReference type="Pfam" id="PF08843">
    <property type="entry name" value="AbiEii"/>
    <property type="match status" value="1"/>
</dbReference>
<reference evidence="1" key="1">
    <citation type="submission" date="2023-07" db="EMBL/GenBank/DDBJ databases">
        <title>Genomic Encyclopedia of Type Strains, Phase IV (KMG-IV): sequencing the most valuable type-strain genomes for metagenomic binning, comparative biology and taxonomic classification.</title>
        <authorList>
            <person name="Goeker M."/>
        </authorList>
    </citation>
    <scope>NUCLEOTIDE SEQUENCE</scope>
    <source>
        <strain evidence="1">DSM 24202</strain>
    </source>
</reference>
<dbReference type="Proteomes" id="UP001238163">
    <property type="component" value="Unassembled WGS sequence"/>
</dbReference>
<dbReference type="RefSeq" id="WP_307260893.1">
    <property type="nucleotide sequence ID" value="NZ_JAUSVL010000001.1"/>
</dbReference>
<dbReference type="Gene3D" id="3.10.450.620">
    <property type="entry name" value="JHP933, nucleotidyltransferase-like core domain"/>
    <property type="match status" value="1"/>
</dbReference>
<protein>
    <submittedName>
        <fullName evidence="1">Nucleotidyltransferase component of viral defense system</fullName>
    </submittedName>
</protein>
<comment type="caution">
    <text evidence="1">The sequence shown here is derived from an EMBL/GenBank/DDBJ whole genome shotgun (WGS) entry which is preliminary data.</text>
</comment>
<sequence length="313" mass="34800">MAEAEATGFRPEVLEKVIHLLNLLTVFQRHPALGGRLALKGGTALNLFFFGLPRLSVDIDLNYVGAVGREEMLADREKVERAVQVVCQREELSVARVPSDHAGGKWRLRYGSALGGSGNLEVDLNFMFRVPLWPVASMRSVDVGTYAASGIPVLDLHELAAGKLAALFARQASRDVFDAHGLLTAGGLDADRLRLAFVLYGAMNRRDWRTISLDDVGCDALELEHRLLPVLSRSVRESLEADWAVRMVEVCRERLASLVQFTPEEAEFLDRLLDHGEIVPSLLTDDTQMGARILAHPLLQWKALNVQHHRENR</sequence>
<evidence type="ECO:0000313" key="1">
    <source>
        <dbReference type="EMBL" id="MDQ0289467.1"/>
    </source>
</evidence>
<evidence type="ECO:0000313" key="2">
    <source>
        <dbReference type="Proteomes" id="UP001238163"/>
    </source>
</evidence>
<gene>
    <name evidence="1" type="ORF">J3R75_001574</name>
</gene>
<dbReference type="InterPro" id="IPR014942">
    <property type="entry name" value="AbiEii"/>
</dbReference>
<dbReference type="AlphaFoldDB" id="A0AAE4APJ3"/>
<dbReference type="EMBL" id="JAUSVL010000001">
    <property type="protein sequence ID" value="MDQ0289467.1"/>
    <property type="molecule type" value="Genomic_DNA"/>
</dbReference>
<name>A0AAE4APJ3_9BACT</name>
<keyword evidence="2" id="KW-1185">Reference proteome</keyword>
<accession>A0AAE4APJ3</accession>
<proteinExistence type="predicted"/>
<organism evidence="1 2">
    <name type="scientific">Oligosphaera ethanolica</name>
    <dbReference type="NCBI Taxonomy" id="760260"/>
    <lineage>
        <taxon>Bacteria</taxon>
        <taxon>Pseudomonadati</taxon>
        <taxon>Lentisphaerota</taxon>
        <taxon>Oligosphaeria</taxon>
        <taxon>Oligosphaerales</taxon>
        <taxon>Oligosphaeraceae</taxon>
        <taxon>Oligosphaera</taxon>
    </lineage>
</organism>